<keyword evidence="3" id="KW-1185">Reference proteome</keyword>
<dbReference type="PROSITE" id="PS52050">
    <property type="entry name" value="WYL"/>
    <property type="match status" value="1"/>
</dbReference>
<evidence type="ECO:0000313" key="3">
    <source>
        <dbReference type="Proteomes" id="UP001501576"/>
    </source>
</evidence>
<organism evidence="2 3">
    <name type="scientific">Streptomyces mordarskii</name>
    <dbReference type="NCBI Taxonomy" id="1226758"/>
    <lineage>
        <taxon>Bacteria</taxon>
        <taxon>Bacillati</taxon>
        <taxon>Actinomycetota</taxon>
        <taxon>Actinomycetes</taxon>
        <taxon>Kitasatosporales</taxon>
        <taxon>Streptomycetaceae</taxon>
        <taxon>Streptomyces</taxon>
    </lineage>
</organism>
<dbReference type="Proteomes" id="UP001501576">
    <property type="component" value="Unassembled WGS sequence"/>
</dbReference>
<feature type="domain" description="WYL" evidence="1">
    <location>
        <begin position="27"/>
        <end position="92"/>
    </location>
</feature>
<dbReference type="Pfam" id="PF13280">
    <property type="entry name" value="WYL"/>
    <property type="match status" value="1"/>
</dbReference>
<evidence type="ECO:0000259" key="1">
    <source>
        <dbReference type="Pfam" id="PF13280"/>
    </source>
</evidence>
<reference evidence="3" key="1">
    <citation type="journal article" date="2019" name="Int. J. Syst. Evol. Microbiol.">
        <title>The Global Catalogue of Microorganisms (GCM) 10K type strain sequencing project: providing services to taxonomists for standard genome sequencing and annotation.</title>
        <authorList>
            <consortium name="The Broad Institute Genomics Platform"/>
            <consortium name="The Broad Institute Genome Sequencing Center for Infectious Disease"/>
            <person name="Wu L."/>
            <person name="Ma J."/>
        </authorList>
    </citation>
    <scope>NUCLEOTIDE SEQUENCE [LARGE SCALE GENOMIC DNA]</scope>
    <source>
        <strain evidence="3">JCM 5052</strain>
    </source>
</reference>
<dbReference type="EMBL" id="BAAABZ010000071">
    <property type="protein sequence ID" value="GAA0554837.1"/>
    <property type="molecule type" value="Genomic_DNA"/>
</dbReference>
<dbReference type="PANTHER" id="PTHR34580">
    <property type="match status" value="1"/>
</dbReference>
<dbReference type="InterPro" id="IPR026881">
    <property type="entry name" value="WYL_dom"/>
</dbReference>
<comment type="caution">
    <text evidence="2">The sequence shown here is derived from an EMBL/GenBank/DDBJ whole genome shotgun (WGS) entry which is preliminary data.</text>
</comment>
<sequence>MRNTAHRTIQAARTTTQHLAHATLGRLPLLRHTLTTAQRVQIAYVKEDGEASVRIIEPIEVRRSKAGDWYVRAHDLLRDAARSFRLDRITAYTEAA</sequence>
<accession>A0ABP3P0Z7</accession>
<evidence type="ECO:0000313" key="2">
    <source>
        <dbReference type="EMBL" id="GAA0554837.1"/>
    </source>
</evidence>
<dbReference type="RefSeq" id="WP_346160883.1">
    <property type="nucleotide sequence ID" value="NZ_BAAABZ010000071.1"/>
</dbReference>
<proteinExistence type="predicted"/>
<gene>
    <name evidence="2" type="ORF">GCM10010390_66200</name>
</gene>
<dbReference type="InterPro" id="IPR051534">
    <property type="entry name" value="CBASS_pafABC_assoc_protein"/>
</dbReference>
<protein>
    <recommendedName>
        <fullName evidence="1">WYL domain-containing protein</fullName>
    </recommendedName>
</protein>
<dbReference type="PANTHER" id="PTHR34580:SF1">
    <property type="entry name" value="PROTEIN PAFC"/>
    <property type="match status" value="1"/>
</dbReference>
<name>A0ABP3P0Z7_9ACTN</name>